<organism evidence="1 2">
    <name type="scientific">Actinomadura nitritigenes</name>
    <dbReference type="NCBI Taxonomy" id="134602"/>
    <lineage>
        <taxon>Bacteria</taxon>
        <taxon>Bacillati</taxon>
        <taxon>Actinomycetota</taxon>
        <taxon>Actinomycetes</taxon>
        <taxon>Streptosporangiales</taxon>
        <taxon>Thermomonosporaceae</taxon>
        <taxon>Actinomadura</taxon>
    </lineage>
</organism>
<dbReference type="Proteomes" id="UP000666915">
    <property type="component" value="Unassembled WGS sequence"/>
</dbReference>
<protein>
    <submittedName>
        <fullName evidence="1">Uncharacterized protein</fullName>
    </submittedName>
</protein>
<sequence length="73" mass="8122">MGSTALPSTDNEQADGWYAYPLVGVRRAEIRLARDLEGDEVSVEVVDIADDRTRESIEFLLSVFARYEVDADG</sequence>
<evidence type="ECO:0000313" key="1">
    <source>
        <dbReference type="EMBL" id="MBO2443218.1"/>
    </source>
</evidence>
<keyword evidence="2" id="KW-1185">Reference proteome</keyword>
<accession>A0ABS3RAH8</accession>
<reference evidence="1 2" key="1">
    <citation type="submission" date="2021-03" db="EMBL/GenBank/DDBJ databases">
        <authorList>
            <person name="Kanchanasin P."/>
            <person name="Saeng-In P."/>
            <person name="Phongsopitanun W."/>
            <person name="Yuki M."/>
            <person name="Kudo T."/>
            <person name="Ohkuma M."/>
            <person name="Tanasupawat S."/>
        </authorList>
    </citation>
    <scope>NUCLEOTIDE SEQUENCE [LARGE SCALE GENOMIC DNA]</scope>
    <source>
        <strain evidence="1 2">L46</strain>
    </source>
</reference>
<dbReference type="EMBL" id="JAGEOK010000031">
    <property type="protein sequence ID" value="MBO2443218.1"/>
    <property type="molecule type" value="Genomic_DNA"/>
</dbReference>
<evidence type="ECO:0000313" key="2">
    <source>
        <dbReference type="Proteomes" id="UP000666915"/>
    </source>
</evidence>
<proteinExistence type="predicted"/>
<dbReference type="RefSeq" id="WP_208271531.1">
    <property type="nucleotide sequence ID" value="NZ_BAAAGM010000018.1"/>
</dbReference>
<gene>
    <name evidence="1" type="ORF">J4557_37395</name>
</gene>
<comment type="caution">
    <text evidence="1">The sequence shown here is derived from an EMBL/GenBank/DDBJ whole genome shotgun (WGS) entry which is preliminary data.</text>
</comment>
<name>A0ABS3RAH8_9ACTN</name>